<dbReference type="Proteomes" id="UP001218218">
    <property type="component" value="Unassembled WGS sequence"/>
</dbReference>
<gene>
    <name evidence="7" type="ORF">DFH08DRAFT_717962</name>
</gene>
<dbReference type="GO" id="GO:0030170">
    <property type="term" value="F:pyridoxal phosphate binding"/>
    <property type="evidence" value="ECO:0007669"/>
    <property type="project" value="InterPro"/>
</dbReference>
<proteinExistence type="inferred from homology"/>
<evidence type="ECO:0000256" key="3">
    <source>
        <dbReference type="ARBA" id="ARBA00022576"/>
    </source>
</evidence>
<organism evidence="7 8">
    <name type="scientific">Mycena albidolilacea</name>
    <dbReference type="NCBI Taxonomy" id="1033008"/>
    <lineage>
        <taxon>Eukaryota</taxon>
        <taxon>Fungi</taxon>
        <taxon>Dikarya</taxon>
        <taxon>Basidiomycota</taxon>
        <taxon>Agaricomycotina</taxon>
        <taxon>Agaricomycetes</taxon>
        <taxon>Agaricomycetidae</taxon>
        <taxon>Agaricales</taxon>
        <taxon>Marasmiineae</taxon>
        <taxon>Mycenaceae</taxon>
        <taxon>Mycena</taxon>
    </lineage>
</organism>
<accession>A0AAD6Z8A2</accession>
<dbReference type="InterPro" id="IPR004839">
    <property type="entry name" value="Aminotransferase_I/II_large"/>
</dbReference>
<evidence type="ECO:0000256" key="2">
    <source>
        <dbReference type="ARBA" id="ARBA00007441"/>
    </source>
</evidence>
<comment type="caution">
    <text evidence="7">The sequence shown here is derived from an EMBL/GenBank/DDBJ whole genome shotgun (WGS) entry which is preliminary data.</text>
</comment>
<evidence type="ECO:0000313" key="7">
    <source>
        <dbReference type="EMBL" id="KAJ7311766.1"/>
    </source>
</evidence>
<dbReference type="SUPFAM" id="SSF53383">
    <property type="entry name" value="PLP-dependent transferases"/>
    <property type="match status" value="1"/>
</dbReference>
<dbReference type="InterPro" id="IPR015424">
    <property type="entry name" value="PyrdxlP-dep_Trfase"/>
</dbReference>
<feature type="domain" description="Aminotransferase class I/classII large" evidence="6">
    <location>
        <begin position="124"/>
        <end position="447"/>
    </location>
</feature>
<dbReference type="CDD" id="cd00609">
    <property type="entry name" value="AAT_like"/>
    <property type="match status" value="1"/>
</dbReference>
<dbReference type="InterPro" id="IPR015421">
    <property type="entry name" value="PyrdxlP-dep_Trfase_major"/>
</dbReference>
<evidence type="ECO:0000256" key="4">
    <source>
        <dbReference type="ARBA" id="ARBA00022679"/>
    </source>
</evidence>
<comment type="cofactor">
    <cofactor evidence="1">
        <name>pyridoxal 5'-phosphate</name>
        <dbReference type="ChEBI" id="CHEBI:597326"/>
    </cofactor>
</comment>
<dbReference type="InterPro" id="IPR050859">
    <property type="entry name" value="Class-I_PLP-dep_aminotransf"/>
</dbReference>
<comment type="similarity">
    <text evidence="2">Belongs to the class-I pyridoxal-phosphate-dependent aminotransferase family.</text>
</comment>
<dbReference type="GO" id="GO:1901605">
    <property type="term" value="P:alpha-amino acid metabolic process"/>
    <property type="evidence" value="ECO:0007669"/>
    <property type="project" value="TreeGrafter"/>
</dbReference>
<dbReference type="Pfam" id="PF00155">
    <property type="entry name" value="Aminotran_1_2"/>
    <property type="match status" value="1"/>
</dbReference>
<keyword evidence="8" id="KW-1185">Reference proteome</keyword>
<protein>
    <submittedName>
        <fullName evidence="7">Pyridoxal phosphate-dependent transferase</fullName>
    </submittedName>
</protein>
<sequence>MSPPITLDIAPFLSEKSQLWKACGIRGLFPLEHIPGMISLLAGRPNTSTFPFDSITMKLKPTLAGMPAASGDEDPFTISLEEDELNEALQCVPPLPTRLMRAEQWLEKFQSHVHKRVPDASWDVTVGSGSQDLMYKACEALISDGDHILLETPVSLHSASWYKTPGTLGFLAALPGTLVEVRADSEGLNPANLETILLNWETTHPGKPYPKLLYTIPSGSNPTGASIPEHRKIEVLKLAKKYNFLILEDDAYAFVYYGPEGQQARSYFALELEVNGEMGRVVRFDSFSKVLSSGMRLGYMTASPRLSTVVSMITSNTNLQPSSLAQVMAYALLSRWGPEGFLAHCAGVAAFYRARRDVFERVARKHLSGLAEWTSPIAGMFLYIKLLVHPDGRDADSEEIVRVKAVSKGVLAVPGTAFMPLGGATPFLRVSFSLIEEDKADEACRRLREAILEARAEAVAAASKNA</sequence>
<dbReference type="AlphaFoldDB" id="A0AAD6Z8A2"/>
<evidence type="ECO:0000256" key="5">
    <source>
        <dbReference type="ARBA" id="ARBA00022898"/>
    </source>
</evidence>
<dbReference type="GO" id="GO:0008483">
    <property type="term" value="F:transaminase activity"/>
    <property type="evidence" value="ECO:0007669"/>
    <property type="project" value="UniProtKB-KW"/>
</dbReference>
<evidence type="ECO:0000313" key="8">
    <source>
        <dbReference type="Proteomes" id="UP001218218"/>
    </source>
</evidence>
<reference evidence="7" key="1">
    <citation type="submission" date="2023-03" db="EMBL/GenBank/DDBJ databases">
        <title>Massive genome expansion in bonnet fungi (Mycena s.s.) driven by repeated elements and novel gene families across ecological guilds.</title>
        <authorList>
            <consortium name="Lawrence Berkeley National Laboratory"/>
            <person name="Harder C.B."/>
            <person name="Miyauchi S."/>
            <person name="Viragh M."/>
            <person name="Kuo A."/>
            <person name="Thoen E."/>
            <person name="Andreopoulos B."/>
            <person name="Lu D."/>
            <person name="Skrede I."/>
            <person name="Drula E."/>
            <person name="Henrissat B."/>
            <person name="Morin E."/>
            <person name="Kohler A."/>
            <person name="Barry K."/>
            <person name="LaButti K."/>
            <person name="Morin E."/>
            <person name="Salamov A."/>
            <person name="Lipzen A."/>
            <person name="Mereny Z."/>
            <person name="Hegedus B."/>
            <person name="Baldrian P."/>
            <person name="Stursova M."/>
            <person name="Weitz H."/>
            <person name="Taylor A."/>
            <person name="Grigoriev I.V."/>
            <person name="Nagy L.G."/>
            <person name="Martin F."/>
            <person name="Kauserud H."/>
        </authorList>
    </citation>
    <scope>NUCLEOTIDE SEQUENCE</scope>
    <source>
        <strain evidence="7">CBHHK002</strain>
    </source>
</reference>
<keyword evidence="4 7" id="KW-0808">Transferase</keyword>
<dbReference type="PANTHER" id="PTHR42790:SF19">
    <property type="entry name" value="KYNURENINE_ALPHA-AMINOADIPATE AMINOTRANSFERASE, MITOCHONDRIAL"/>
    <property type="match status" value="1"/>
</dbReference>
<dbReference type="PANTHER" id="PTHR42790">
    <property type="entry name" value="AMINOTRANSFERASE"/>
    <property type="match status" value="1"/>
</dbReference>
<evidence type="ECO:0000256" key="1">
    <source>
        <dbReference type="ARBA" id="ARBA00001933"/>
    </source>
</evidence>
<name>A0AAD6Z8A2_9AGAR</name>
<keyword evidence="3" id="KW-0032">Aminotransferase</keyword>
<keyword evidence="5" id="KW-0663">Pyridoxal phosphate</keyword>
<dbReference type="Gene3D" id="3.40.640.10">
    <property type="entry name" value="Type I PLP-dependent aspartate aminotransferase-like (Major domain)"/>
    <property type="match status" value="1"/>
</dbReference>
<dbReference type="EMBL" id="JARIHO010000074">
    <property type="protein sequence ID" value="KAJ7311766.1"/>
    <property type="molecule type" value="Genomic_DNA"/>
</dbReference>
<evidence type="ECO:0000259" key="6">
    <source>
        <dbReference type="Pfam" id="PF00155"/>
    </source>
</evidence>